<sequence length="77" mass="8765">MQIKFCQLQFENAAWKRFNLHSLLRFPMEDGIITRLTHICKLNSSSPTKRSKDEGSSFIAVLSKTSSIRFSIVSSIS</sequence>
<reference evidence="1 2" key="1">
    <citation type="journal article" date="2018" name="Front. Plant Sci.">
        <title>Red Clover (Trifolium pratense) and Zigzag Clover (T. medium) - A Picture of Genomic Similarities and Differences.</title>
        <authorList>
            <person name="Dluhosova J."/>
            <person name="Istvanek J."/>
            <person name="Nedelnik J."/>
            <person name="Repkova J."/>
        </authorList>
    </citation>
    <scope>NUCLEOTIDE SEQUENCE [LARGE SCALE GENOMIC DNA]</scope>
    <source>
        <strain evidence="2">cv. 10/8</strain>
        <tissue evidence="1">Leaf</tissue>
    </source>
</reference>
<evidence type="ECO:0000313" key="2">
    <source>
        <dbReference type="Proteomes" id="UP000265520"/>
    </source>
</evidence>
<accession>A0A392RRH3</accession>
<organism evidence="1 2">
    <name type="scientific">Trifolium medium</name>
    <dbReference type="NCBI Taxonomy" id="97028"/>
    <lineage>
        <taxon>Eukaryota</taxon>
        <taxon>Viridiplantae</taxon>
        <taxon>Streptophyta</taxon>
        <taxon>Embryophyta</taxon>
        <taxon>Tracheophyta</taxon>
        <taxon>Spermatophyta</taxon>
        <taxon>Magnoliopsida</taxon>
        <taxon>eudicotyledons</taxon>
        <taxon>Gunneridae</taxon>
        <taxon>Pentapetalae</taxon>
        <taxon>rosids</taxon>
        <taxon>fabids</taxon>
        <taxon>Fabales</taxon>
        <taxon>Fabaceae</taxon>
        <taxon>Papilionoideae</taxon>
        <taxon>50 kb inversion clade</taxon>
        <taxon>NPAAA clade</taxon>
        <taxon>Hologalegina</taxon>
        <taxon>IRL clade</taxon>
        <taxon>Trifolieae</taxon>
        <taxon>Trifolium</taxon>
    </lineage>
</organism>
<protein>
    <submittedName>
        <fullName evidence="1">Uncharacterized protein</fullName>
    </submittedName>
</protein>
<dbReference type="AlphaFoldDB" id="A0A392RRH3"/>
<evidence type="ECO:0000313" key="1">
    <source>
        <dbReference type="EMBL" id="MCI38185.1"/>
    </source>
</evidence>
<keyword evidence="2" id="KW-1185">Reference proteome</keyword>
<name>A0A392RRH3_9FABA</name>
<dbReference type="EMBL" id="LXQA010252882">
    <property type="protein sequence ID" value="MCI38185.1"/>
    <property type="molecule type" value="Genomic_DNA"/>
</dbReference>
<proteinExistence type="predicted"/>
<feature type="non-terminal residue" evidence="1">
    <location>
        <position position="77"/>
    </location>
</feature>
<dbReference type="Proteomes" id="UP000265520">
    <property type="component" value="Unassembled WGS sequence"/>
</dbReference>
<comment type="caution">
    <text evidence="1">The sequence shown here is derived from an EMBL/GenBank/DDBJ whole genome shotgun (WGS) entry which is preliminary data.</text>
</comment>